<evidence type="ECO:0000256" key="1">
    <source>
        <dbReference type="ARBA" id="ARBA00004651"/>
    </source>
</evidence>
<feature type="domain" description="ABC3 transporter permease C-terminal" evidence="8">
    <location>
        <begin position="263"/>
        <end position="371"/>
    </location>
</feature>
<evidence type="ECO:0000313" key="9">
    <source>
        <dbReference type="EMBL" id="WGH93227.1"/>
    </source>
</evidence>
<sequence length="378" mass="40471">MTSFTSKRTGPGILTLIREADAMNRSQPVITIVTILMVCGMMIAVLLTTGRTVGAEKSVVSTLDDVGTKSLTIYAEPDAGLTTKSLENIQRVEGVEWFAAFGPVQDGYSTLSPSGGPVAVRQFWGMSIPGIPEYHQRSDGQLEGYAARDAVQQMRLEAAIGGAQLTDGRVYSLMGSFIPPENLGHLGSSVLVPAPAEDHEGRHQAVSMMTVVAEDPGYIGALNDAIPAVLEVTDPQFIRVETSQQMAQLRSAVQGQLGQFGRFLVLAILGLTGLLTAVILSGLMMLRRKDFGRRRALGASRWTILTLVLCQFTELSVIGSLLGTLIGGGALWLLGDPLPDWSFFLALSILAIITSLLAALIPAMIASRRDPLRELRVP</sequence>
<dbReference type="InterPro" id="IPR050250">
    <property type="entry name" value="Macrolide_Exporter_MacB"/>
</dbReference>
<keyword evidence="2" id="KW-1003">Cell membrane</keyword>
<dbReference type="GeneID" id="83694414"/>
<keyword evidence="5 7" id="KW-0472">Membrane</keyword>
<dbReference type="InterPro" id="IPR003838">
    <property type="entry name" value="ABC3_permease_C"/>
</dbReference>
<gene>
    <name evidence="9" type="ORF">QDX21_13240</name>
</gene>
<accession>A0AAJ6AJM1</accession>
<dbReference type="GO" id="GO:0005886">
    <property type="term" value="C:plasma membrane"/>
    <property type="evidence" value="ECO:0007669"/>
    <property type="project" value="UniProtKB-SubCell"/>
</dbReference>
<protein>
    <submittedName>
        <fullName evidence="9">Lipoprotein ABC transporter permease</fullName>
    </submittedName>
</protein>
<proteinExistence type="inferred from homology"/>
<dbReference type="Proteomes" id="UP001224674">
    <property type="component" value="Chromosome"/>
</dbReference>
<feature type="transmembrane region" description="Helical" evidence="7">
    <location>
        <begin position="28"/>
        <end position="47"/>
    </location>
</feature>
<organism evidence="9 10">
    <name type="scientific">Auritidibacter ignavus</name>
    <dbReference type="NCBI Taxonomy" id="678932"/>
    <lineage>
        <taxon>Bacteria</taxon>
        <taxon>Bacillati</taxon>
        <taxon>Actinomycetota</taxon>
        <taxon>Actinomycetes</taxon>
        <taxon>Micrococcales</taxon>
        <taxon>Micrococcaceae</taxon>
        <taxon>Auritidibacter</taxon>
    </lineage>
</organism>
<dbReference type="PANTHER" id="PTHR30572">
    <property type="entry name" value="MEMBRANE COMPONENT OF TRANSPORTER-RELATED"/>
    <property type="match status" value="1"/>
</dbReference>
<feature type="transmembrane region" description="Helical" evidence="7">
    <location>
        <begin position="341"/>
        <end position="366"/>
    </location>
</feature>
<name>A0AAJ6AJM1_9MICC</name>
<evidence type="ECO:0000256" key="4">
    <source>
        <dbReference type="ARBA" id="ARBA00022989"/>
    </source>
</evidence>
<feature type="transmembrane region" description="Helical" evidence="7">
    <location>
        <begin position="307"/>
        <end position="335"/>
    </location>
</feature>
<keyword evidence="3 7" id="KW-0812">Transmembrane</keyword>
<keyword evidence="9" id="KW-0449">Lipoprotein</keyword>
<dbReference type="GO" id="GO:0022857">
    <property type="term" value="F:transmembrane transporter activity"/>
    <property type="evidence" value="ECO:0007669"/>
    <property type="project" value="TreeGrafter"/>
</dbReference>
<evidence type="ECO:0000259" key="8">
    <source>
        <dbReference type="Pfam" id="PF02687"/>
    </source>
</evidence>
<keyword evidence="4 7" id="KW-1133">Transmembrane helix</keyword>
<evidence type="ECO:0000313" key="10">
    <source>
        <dbReference type="Proteomes" id="UP001224674"/>
    </source>
</evidence>
<keyword evidence="10" id="KW-1185">Reference proteome</keyword>
<dbReference type="EMBL" id="CP122566">
    <property type="protein sequence ID" value="WGH93227.1"/>
    <property type="molecule type" value="Genomic_DNA"/>
</dbReference>
<dbReference type="Pfam" id="PF02687">
    <property type="entry name" value="FtsX"/>
    <property type="match status" value="1"/>
</dbReference>
<reference evidence="9 10" key="1">
    <citation type="submission" date="2023-03" db="EMBL/GenBank/DDBJ databases">
        <title>Complete genome sequences of several Auritidibacter ignavus strains isolated from ear infections.</title>
        <authorList>
            <person name="Baehr T."/>
            <person name="Baumhoegger A.M."/>
        </authorList>
    </citation>
    <scope>NUCLEOTIDE SEQUENCE [LARGE SCALE GENOMIC DNA]</scope>
    <source>
        <strain evidence="9 10">BABAE-6</strain>
    </source>
</reference>
<evidence type="ECO:0000256" key="6">
    <source>
        <dbReference type="ARBA" id="ARBA00038076"/>
    </source>
</evidence>
<comment type="similarity">
    <text evidence="6">Belongs to the ABC-4 integral membrane protein family.</text>
</comment>
<comment type="subcellular location">
    <subcellularLocation>
        <location evidence="1">Cell membrane</location>
        <topology evidence="1">Multi-pass membrane protein</topology>
    </subcellularLocation>
</comment>
<dbReference type="AlphaFoldDB" id="A0AAJ6AJM1"/>
<evidence type="ECO:0000256" key="7">
    <source>
        <dbReference type="SAM" id="Phobius"/>
    </source>
</evidence>
<feature type="transmembrane region" description="Helical" evidence="7">
    <location>
        <begin position="263"/>
        <end position="286"/>
    </location>
</feature>
<evidence type="ECO:0000256" key="5">
    <source>
        <dbReference type="ARBA" id="ARBA00023136"/>
    </source>
</evidence>
<dbReference type="RefSeq" id="WP_279674877.1">
    <property type="nucleotide sequence ID" value="NZ_CP122563.1"/>
</dbReference>
<evidence type="ECO:0000256" key="3">
    <source>
        <dbReference type="ARBA" id="ARBA00022692"/>
    </source>
</evidence>
<evidence type="ECO:0000256" key="2">
    <source>
        <dbReference type="ARBA" id="ARBA00022475"/>
    </source>
</evidence>
<dbReference type="PANTHER" id="PTHR30572:SF4">
    <property type="entry name" value="ABC TRANSPORTER PERMEASE YTRF"/>
    <property type="match status" value="1"/>
</dbReference>